<dbReference type="PROSITE" id="PS51459">
    <property type="entry name" value="FIDO"/>
    <property type="match status" value="1"/>
</dbReference>
<keyword evidence="2" id="KW-0547">Nucleotide-binding</keyword>
<dbReference type="Proteomes" id="UP000030993">
    <property type="component" value="Unassembled WGS sequence"/>
</dbReference>
<dbReference type="PROSITE" id="PS50006">
    <property type="entry name" value="FHA_DOMAIN"/>
    <property type="match status" value="1"/>
</dbReference>
<organism evidence="6 7">
    <name type="scientific">Anaerovibrio lipolyticus</name>
    <dbReference type="NCBI Taxonomy" id="82374"/>
    <lineage>
        <taxon>Bacteria</taxon>
        <taxon>Bacillati</taxon>
        <taxon>Bacillota</taxon>
        <taxon>Negativicutes</taxon>
        <taxon>Selenomonadales</taxon>
        <taxon>Selenomonadaceae</taxon>
        <taxon>Anaerovibrio</taxon>
    </lineage>
</organism>
<evidence type="ECO:0000256" key="3">
    <source>
        <dbReference type="PIRSR" id="PIRSR640198-3"/>
    </source>
</evidence>
<keyword evidence="7" id="KW-1185">Reference proteome</keyword>
<name>A0A0B2K227_9FIRM</name>
<dbReference type="AlphaFoldDB" id="A0A0B2K227"/>
<feature type="domain" description="Fido" evidence="5">
    <location>
        <begin position="100"/>
        <end position="244"/>
    </location>
</feature>
<feature type="domain" description="FHA" evidence="4">
    <location>
        <begin position="23"/>
        <end position="79"/>
    </location>
</feature>
<reference evidence="6 7" key="1">
    <citation type="journal article" date="2013" name="PLoS ONE">
        <title>Identification and characterization of three novel lipases belonging to families II and V from Anaerovibrio lipolyticus 5ST.</title>
        <authorList>
            <person name="Prive F."/>
            <person name="Kaderbhai N.N."/>
            <person name="Girdwood S."/>
            <person name="Worgan H.J."/>
            <person name="Pinloche E."/>
            <person name="Scollan N.D."/>
            <person name="Huws S.A."/>
            <person name="Newbold C.J."/>
        </authorList>
    </citation>
    <scope>NUCLEOTIDE SEQUENCE [LARGE SCALE GENOMIC DNA]</scope>
    <source>
        <strain evidence="6 7">5S</strain>
    </source>
</reference>
<evidence type="ECO:0000259" key="5">
    <source>
        <dbReference type="PROSITE" id="PS51459"/>
    </source>
</evidence>
<proteinExistence type="predicted"/>
<dbReference type="Pfam" id="PF21247">
    <property type="entry name" value="Fic-like_C"/>
    <property type="match status" value="1"/>
</dbReference>
<dbReference type="InterPro" id="IPR036597">
    <property type="entry name" value="Fido-like_dom_sf"/>
</dbReference>
<dbReference type="GO" id="GO:0005524">
    <property type="term" value="F:ATP binding"/>
    <property type="evidence" value="ECO:0007669"/>
    <property type="project" value="UniProtKB-KW"/>
</dbReference>
<evidence type="ECO:0000256" key="2">
    <source>
        <dbReference type="PIRSR" id="PIRSR640198-2"/>
    </source>
</evidence>
<dbReference type="InterPro" id="IPR040198">
    <property type="entry name" value="Fido_containing"/>
</dbReference>
<dbReference type="InterPro" id="IPR049514">
    <property type="entry name" value="Fic-like_C"/>
</dbReference>
<dbReference type="Pfam" id="PF02661">
    <property type="entry name" value="Fic"/>
    <property type="match status" value="1"/>
</dbReference>
<comment type="caution">
    <text evidence="6">The sequence shown here is derived from an EMBL/GenBank/DDBJ whole genome shotgun (WGS) entry which is preliminary data.</text>
</comment>
<dbReference type="SUPFAM" id="SSF140931">
    <property type="entry name" value="Fic-like"/>
    <property type="match status" value="1"/>
</dbReference>
<evidence type="ECO:0000313" key="6">
    <source>
        <dbReference type="EMBL" id="KHM52958.1"/>
    </source>
</evidence>
<keyword evidence="2" id="KW-0067">ATP-binding</keyword>
<evidence type="ECO:0000256" key="1">
    <source>
        <dbReference type="PIRSR" id="PIRSR640198-1"/>
    </source>
</evidence>
<gene>
    <name evidence="6" type="ORF">NZ47_01660</name>
</gene>
<feature type="binding site" evidence="2">
    <location>
        <begin position="185"/>
        <end position="192"/>
    </location>
    <ligand>
        <name>ATP</name>
        <dbReference type="ChEBI" id="CHEBI:30616"/>
    </ligand>
</feature>
<feature type="binding site" evidence="2">
    <location>
        <begin position="222"/>
        <end position="223"/>
    </location>
    <ligand>
        <name>ATP</name>
        <dbReference type="ChEBI" id="CHEBI:30616"/>
    </ligand>
</feature>
<dbReference type="EMBL" id="JSCE01000028">
    <property type="protein sequence ID" value="KHM52958.1"/>
    <property type="molecule type" value="Genomic_DNA"/>
</dbReference>
<accession>A0A0B2K227</accession>
<dbReference type="Gene3D" id="1.10.3290.10">
    <property type="entry name" value="Fido-like domain"/>
    <property type="match status" value="1"/>
</dbReference>
<dbReference type="InterPro" id="IPR000253">
    <property type="entry name" value="FHA_dom"/>
</dbReference>
<dbReference type="InterPro" id="IPR003812">
    <property type="entry name" value="Fido"/>
</dbReference>
<dbReference type="STRING" id="82374.NZ47_01660"/>
<feature type="active site" evidence="1">
    <location>
        <position position="181"/>
    </location>
</feature>
<feature type="site" description="Important for autoinhibition of adenylyltransferase activity" evidence="3">
    <location>
        <position position="56"/>
    </location>
</feature>
<protein>
    <submittedName>
        <fullName evidence="6">Fic family protein</fullName>
    </submittedName>
</protein>
<dbReference type="RefSeq" id="WP_039205964.1">
    <property type="nucleotide sequence ID" value="NZ_JSCE01000028.1"/>
</dbReference>
<evidence type="ECO:0000313" key="7">
    <source>
        <dbReference type="Proteomes" id="UP000030993"/>
    </source>
</evidence>
<evidence type="ECO:0000259" key="4">
    <source>
        <dbReference type="PROSITE" id="PS50006"/>
    </source>
</evidence>
<dbReference type="PANTHER" id="PTHR13504">
    <property type="entry name" value="FIDO DOMAIN-CONTAINING PROTEIN DDB_G0283145"/>
    <property type="match status" value="1"/>
</dbReference>
<dbReference type="PANTHER" id="PTHR13504:SF38">
    <property type="entry name" value="FIDO DOMAIN-CONTAINING PROTEIN"/>
    <property type="match status" value="1"/>
</dbReference>
<sequence length="330" mass="37972">MGEYMPPYTISNRMLELVSSISEKVGRITSHKDLEAKPHLRRNNRIRSIHSSLKIEDNSLSLDEVRDVINGHMVIGDKTEIQEVKNAFAAYDEIGKINPGSIDDLKRIHGIMTYLTVKESGDFRKGEEGVFSGDKCIFVAPPPNMVPELMEQLLNWVKDYEGKVHPLIMAAVFHYEFVFIHPFADGNGRMARLWHTVILYRWRKIFEAVPLESQIEKYQQEYYDAIAKCHINGNSDFFIEFMLEIIDGIMDEVINQISKSGANTSEYVKRMLTVMEYDVPYTATSVMEQLGLKSRDTLRKNYINPAIELGLVKMTIPDKPNSKNQRYVKI</sequence>